<reference evidence="5 6" key="1">
    <citation type="journal article" date="2015" name="Int. J. Syst. Evol. Microbiol.">
        <title>Halomonas salicampi sp. nov., a halotolerant and alkalitolerant bacterium isolated from a saltern soil.</title>
        <authorList>
            <person name="Lee J.C."/>
            <person name="Kim Y.S."/>
            <person name="Yun B.S."/>
            <person name="Whang K.S."/>
        </authorList>
    </citation>
    <scope>NUCLEOTIDE SEQUENCE [LARGE SCALE GENOMIC DNA]</scope>
    <source>
        <strain evidence="5 6">BH103</strain>
    </source>
</reference>
<protein>
    <submittedName>
        <fullName evidence="5">AraC family transcriptional regulator</fullName>
    </submittedName>
</protein>
<dbReference type="Pfam" id="PF12833">
    <property type="entry name" value="HTH_18"/>
    <property type="match status" value="1"/>
</dbReference>
<organism evidence="5 6">
    <name type="scientific">Vreelandella salicampi</name>
    <dbReference type="NCBI Taxonomy" id="1449798"/>
    <lineage>
        <taxon>Bacteria</taxon>
        <taxon>Pseudomonadati</taxon>
        <taxon>Pseudomonadota</taxon>
        <taxon>Gammaproteobacteria</taxon>
        <taxon>Oceanospirillales</taxon>
        <taxon>Halomonadaceae</taxon>
        <taxon>Vreelandella</taxon>
    </lineage>
</organism>
<dbReference type="AlphaFoldDB" id="A0A7Z0LJ82"/>
<feature type="domain" description="HTH araC/xylS-type" evidence="4">
    <location>
        <begin position="233"/>
        <end position="335"/>
    </location>
</feature>
<dbReference type="SMART" id="SM00342">
    <property type="entry name" value="HTH_ARAC"/>
    <property type="match status" value="1"/>
</dbReference>
<dbReference type="GO" id="GO:0005829">
    <property type="term" value="C:cytosol"/>
    <property type="evidence" value="ECO:0007669"/>
    <property type="project" value="TreeGrafter"/>
</dbReference>
<dbReference type="GO" id="GO:0000976">
    <property type="term" value="F:transcription cis-regulatory region binding"/>
    <property type="evidence" value="ECO:0007669"/>
    <property type="project" value="TreeGrafter"/>
</dbReference>
<dbReference type="SUPFAM" id="SSF46689">
    <property type="entry name" value="Homeodomain-like"/>
    <property type="match status" value="1"/>
</dbReference>
<evidence type="ECO:0000256" key="1">
    <source>
        <dbReference type="ARBA" id="ARBA00023015"/>
    </source>
</evidence>
<evidence type="ECO:0000256" key="2">
    <source>
        <dbReference type="ARBA" id="ARBA00023125"/>
    </source>
</evidence>
<keyword evidence="6" id="KW-1185">Reference proteome</keyword>
<dbReference type="PROSITE" id="PS01124">
    <property type="entry name" value="HTH_ARAC_FAMILY_2"/>
    <property type="match status" value="1"/>
</dbReference>
<name>A0A7Z0LJ82_9GAMM</name>
<keyword evidence="2" id="KW-0238">DNA-binding</keyword>
<evidence type="ECO:0000313" key="5">
    <source>
        <dbReference type="EMBL" id="NYS60014.1"/>
    </source>
</evidence>
<keyword evidence="1" id="KW-0805">Transcription regulation</keyword>
<dbReference type="Gene3D" id="1.10.10.60">
    <property type="entry name" value="Homeodomain-like"/>
    <property type="match status" value="1"/>
</dbReference>
<dbReference type="Proteomes" id="UP000586119">
    <property type="component" value="Unassembled WGS sequence"/>
</dbReference>
<comment type="caution">
    <text evidence="5">The sequence shown here is derived from an EMBL/GenBank/DDBJ whole genome shotgun (WGS) entry which is preliminary data.</text>
</comment>
<dbReference type="Pfam" id="PF12625">
    <property type="entry name" value="Arabinose_bd"/>
    <property type="match status" value="1"/>
</dbReference>
<dbReference type="PANTHER" id="PTHR47894">
    <property type="entry name" value="HTH-TYPE TRANSCRIPTIONAL REGULATOR GADX"/>
    <property type="match status" value="1"/>
</dbReference>
<dbReference type="InterPro" id="IPR018060">
    <property type="entry name" value="HTH_AraC"/>
</dbReference>
<sequence length="341" mass="39061">MTATISMHFVRSLFDGLPQEATLQKRWLKRAGISPFLLGSSHGRVTVEQFATLYRLLVNEYDDETPGFFARPLRGGTLKLLCLSVLEAPTLKVALHRYTLFFHILLDDFAYDYRVEGDLARIALVEKQPLNGNRVLIHELMLKLFHGIASWLIARKIPPAMMECAYAQPPHSADYLYFYPGKVAFDCPQTVLYFDRALLEEPIRQTKRHLGEFLKRAPADWFYVSFEDRLFSHRVREYLMNEYLAPQQSATANVKEVSEALNMSVRTLSRRLTVEGTHFQAVKDELRRDMAVEALTRSDEPLVSIAEGLGFEDQACFSRAFRAWTGNSPAAYRRATLMPIS</sequence>
<proteinExistence type="predicted"/>
<evidence type="ECO:0000256" key="3">
    <source>
        <dbReference type="ARBA" id="ARBA00023163"/>
    </source>
</evidence>
<dbReference type="InterPro" id="IPR009057">
    <property type="entry name" value="Homeodomain-like_sf"/>
</dbReference>
<keyword evidence="3" id="KW-0804">Transcription</keyword>
<dbReference type="GO" id="GO:0003700">
    <property type="term" value="F:DNA-binding transcription factor activity"/>
    <property type="evidence" value="ECO:0007669"/>
    <property type="project" value="InterPro"/>
</dbReference>
<accession>A0A7Z0LJ82</accession>
<gene>
    <name evidence="5" type="ORF">HZS81_04470</name>
</gene>
<dbReference type="InterPro" id="IPR032687">
    <property type="entry name" value="AraC-type_N"/>
</dbReference>
<dbReference type="PANTHER" id="PTHR47894:SF1">
    <property type="entry name" value="HTH-TYPE TRANSCRIPTIONAL REGULATOR VQSM"/>
    <property type="match status" value="1"/>
</dbReference>
<evidence type="ECO:0000313" key="6">
    <source>
        <dbReference type="Proteomes" id="UP000586119"/>
    </source>
</evidence>
<dbReference type="EMBL" id="JACCDF010000002">
    <property type="protein sequence ID" value="NYS60014.1"/>
    <property type="molecule type" value="Genomic_DNA"/>
</dbReference>
<evidence type="ECO:0000259" key="4">
    <source>
        <dbReference type="PROSITE" id="PS01124"/>
    </source>
</evidence>